<dbReference type="EMBL" id="AM286415">
    <property type="protein sequence ID" value="CAL11522.1"/>
    <property type="molecule type" value="Genomic_DNA"/>
</dbReference>
<dbReference type="OrthoDB" id="9783818at2"/>
<proteinExistence type="predicted"/>
<dbReference type="Proteomes" id="UP000000642">
    <property type="component" value="Chromosome"/>
</dbReference>
<gene>
    <name evidence="1" type="ordered locus">YE1432</name>
</gene>
<name>A1JLQ6_YERE8</name>
<protein>
    <submittedName>
        <fullName evidence="1">Uncharacterized protein</fullName>
    </submittedName>
</protein>
<evidence type="ECO:0000313" key="2">
    <source>
        <dbReference type="Proteomes" id="UP000000642"/>
    </source>
</evidence>
<dbReference type="AlphaFoldDB" id="A1JLQ6"/>
<dbReference type="HOGENOM" id="CLU_2793158_0_0_6"/>
<accession>A1JLQ6</accession>
<sequence length="69" mass="8039">MPENSWFSGADFTQKILELRVLIKKRTFPTRGGERDYKNYISAIKTISAIKNAAEAAFHRFVWYLGQQE</sequence>
<reference evidence="1 2" key="1">
    <citation type="journal article" date="2006" name="PLoS Genet.">
        <title>The complete genome sequence and comparative genome analysis of the high pathogenicity Yersinia enterocolitica strain 8081.</title>
        <authorList>
            <person name="Thomson N.R."/>
            <person name="Howard S."/>
            <person name="Wren B.W."/>
            <person name="Holden M.T.G."/>
            <person name="Crossman L."/>
            <person name="Challis G.L."/>
            <person name="Churcher C."/>
            <person name="Mungall K."/>
            <person name="Brooks K."/>
            <person name="Chillingworth T."/>
            <person name="Feltwell T."/>
            <person name="Abdellah Z."/>
            <person name="Hauser H."/>
            <person name="Jagels K."/>
            <person name="Maddison M."/>
            <person name="Moule S."/>
            <person name="Sanders M."/>
            <person name="Whitehead S."/>
            <person name="Quail M.A."/>
            <person name="Dougan G."/>
            <person name="Parkhill J."/>
            <person name="Prentice M.B."/>
        </authorList>
    </citation>
    <scope>NUCLEOTIDE SEQUENCE [LARGE SCALE GENOMIC DNA]</scope>
    <source>
        <strain evidence="2">NCTC 13174 / 8081</strain>
    </source>
</reference>
<organism evidence="1 2">
    <name type="scientific">Yersinia enterocolitica serotype O:8 / biotype 1B (strain NCTC 13174 / 8081)</name>
    <dbReference type="NCBI Taxonomy" id="393305"/>
    <lineage>
        <taxon>Bacteria</taxon>
        <taxon>Pseudomonadati</taxon>
        <taxon>Pseudomonadota</taxon>
        <taxon>Gammaproteobacteria</taxon>
        <taxon>Enterobacterales</taxon>
        <taxon>Yersiniaceae</taxon>
        <taxon>Yersinia</taxon>
    </lineage>
</organism>
<dbReference type="KEGG" id="yen:YE1432"/>
<evidence type="ECO:0000313" key="1">
    <source>
        <dbReference type="EMBL" id="CAL11522.1"/>
    </source>
</evidence>